<accession>A0A1G8FH49</accession>
<dbReference type="InterPro" id="IPR010652">
    <property type="entry name" value="DUF1232"/>
</dbReference>
<evidence type="ECO:0000313" key="8">
    <source>
        <dbReference type="Proteomes" id="UP000198923"/>
    </source>
</evidence>
<dbReference type="GO" id="GO:0012505">
    <property type="term" value="C:endomembrane system"/>
    <property type="evidence" value="ECO:0007669"/>
    <property type="project" value="UniProtKB-SubCell"/>
</dbReference>
<keyword evidence="2" id="KW-0812">Transmembrane</keyword>
<feature type="domain" description="DUF1232" evidence="6">
    <location>
        <begin position="52"/>
        <end position="87"/>
    </location>
</feature>
<evidence type="ECO:0000256" key="4">
    <source>
        <dbReference type="ARBA" id="ARBA00023136"/>
    </source>
</evidence>
<proteinExistence type="predicted"/>
<gene>
    <name evidence="7" type="ORF">SAMN05421505_12371</name>
</gene>
<dbReference type="STRING" id="504805.SAMN05421505_12371"/>
<dbReference type="Proteomes" id="UP000198923">
    <property type="component" value="Unassembled WGS sequence"/>
</dbReference>
<sequence length="140" mass="14981">MAKTGRAAAVWRAYRDVNKPGSPPIGARIRALPRLVKGVAQGRYPHMGRGRLAMMALGVLYIISPIDLIPDFLALVGVADDFGLFLWLAGSLLGESGRYVQWEQQAQAPYPGAPRMETPYPGSAYPGSSGPGTPYPGARD</sequence>
<evidence type="ECO:0000256" key="3">
    <source>
        <dbReference type="ARBA" id="ARBA00022989"/>
    </source>
</evidence>
<feature type="compositionally biased region" description="Low complexity" evidence="5">
    <location>
        <begin position="118"/>
        <end position="140"/>
    </location>
</feature>
<protein>
    <recommendedName>
        <fullName evidence="6">DUF1232 domain-containing protein</fullName>
    </recommendedName>
</protein>
<comment type="subcellular location">
    <subcellularLocation>
        <location evidence="1">Endomembrane system</location>
        <topology evidence="1">Multi-pass membrane protein</topology>
    </subcellularLocation>
</comment>
<evidence type="ECO:0000313" key="7">
    <source>
        <dbReference type="EMBL" id="SDH81402.1"/>
    </source>
</evidence>
<dbReference type="OrthoDB" id="5147173at2"/>
<evidence type="ECO:0000256" key="1">
    <source>
        <dbReference type="ARBA" id="ARBA00004127"/>
    </source>
</evidence>
<dbReference type="Pfam" id="PF06803">
    <property type="entry name" value="DUF1232"/>
    <property type="match status" value="1"/>
</dbReference>
<dbReference type="AlphaFoldDB" id="A0A1G8FH49"/>
<evidence type="ECO:0000259" key="6">
    <source>
        <dbReference type="Pfam" id="PF06803"/>
    </source>
</evidence>
<keyword evidence="8" id="KW-1185">Reference proteome</keyword>
<name>A0A1G8FH49_9ACTN</name>
<dbReference type="RefSeq" id="WP_093172884.1">
    <property type="nucleotide sequence ID" value="NZ_FNCN01000023.1"/>
</dbReference>
<keyword evidence="3" id="KW-1133">Transmembrane helix</keyword>
<evidence type="ECO:0000256" key="2">
    <source>
        <dbReference type="ARBA" id="ARBA00022692"/>
    </source>
</evidence>
<organism evidence="7 8">
    <name type="scientific">Sinosporangium album</name>
    <dbReference type="NCBI Taxonomy" id="504805"/>
    <lineage>
        <taxon>Bacteria</taxon>
        <taxon>Bacillati</taxon>
        <taxon>Actinomycetota</taxon>
        <taxon>Actinomycetes</taxon>
        <taxon>Streptosporangiales</taxon>
        <taxon>Streptosporangiaceae</taxon>
        <taxon>Sinosporangium</taxon>
    </lineage>
</organism>
<feature type="region of interest" description="Disordered" evidence="5">
    <location>
        <begin position="110"/>
        <end position="140"/>
    </location>
</feature>
<dbReference type="EMBL" id="FNCN01000023">
    <property type="protein sequence ID" value="SDH81402.1"/>
    <property type="molecule type" value="Genomic_DNA"/>
</dbReference>
<reference evidence="7 8" key="1">
    <citation type="submission" date="2016-10" db="EMBL/GenBank/DDBJ databases">
        <authorList>
            <person name="de Groot N.N."/>
        </authorList>
    </citation>
    <scope>NUCLEOTIDE SEQUENCE [LARGE SCALE GENOMIC DNA]</scope>
    <source>
        <strain evidence="7 8">CPCC 201354</strain>
    </source>
</reference>
<keyword evidence="4" id="KW-0472">Membrane</keyword>
<evidence type="ECO:0000256" key="5">
    <source>
        <dbReference type="SAM" id="MobiDB-lite"/>
    </source>
</evidence>